<proteinExistence type="predicted"/>
<evidence type="ECO:0000313" key="2">
    <source>
        <dbReference type="Proteomes" id="UP000198670"/>
    </source>
</evidence>
<name>A0A1I3LME5_9SPHI</name>
<protein>
    <submittedName>
        <fullName evidence="1">Uncharacterized protein</fullName>
    </submittedName>
</protein>
<organism evidence="1 2">
    <name type="scientific">Parapedobacter indicus</name>
    <dbReference type="NCBI Taxonomy" id="1477437"/>
    <lineage>
        <taxon>Bacteria</taxon>
        <taxon>Pseudomonadati</taxon>
        <taxon>Bacteroidota</taxon>
        <taxon>Sphingobacteriia</taxon>
        <taxon>Sphingobacteriales</taxon>
        <taxon>Sphingobacteriaceae</taxon>
        <taxon>Parapedobacter</taxon>
    </lineage>
</organism>
<dbReference type="EMBL" id="FOQO01000006">
    <property type="protein sequence ID" value="SFI85883.1"/>
    <property type="molecule type" value="Genomic_DNA"/>
</dbReference>
<dbReference type="AlphaFoldDB" id="A0A1I3LME5"/>
<sequence>MFLIHDTKKPSADDNSLSARLQEKINKIQYYCKTKFS</sequence>
<dbReference type="Proteomes" id="UP000198670">
    <property type="component" value="Unassembled WGS sequence"/>
</dbReference>
<gene>
    <name evidence="1" type="ORF">SAMN05444682_10681</name>
</gene>
<reference evidence="1 2" key="1">
    <citation type="submission" date="2016-10" db="EMBL/GenBank/DDBJ databases">
        <authorList>
            <person name="de Groot N.N."/>
        </authorList>
    </citation>
    <scope>NUCLEOTIDE SEQUENCE [LARGE SCALE GENOMIC DNA]</scope>
    <source>
        <strain evidence="1 2">RK1</strain>
    </source>
</reference>
<evidence type="ECO:0000313" key="1">
    <source>
        <dbReference type="EMBL" id="SFI85883.1"/>
    </source>
</evidence>
<keyword evidence="2" id="KW-1185">Reference proteome</keyword>
<accession>A0A1I3LME5</accession>